<dbReference type="AlphaFoldDB" id="A0A101KX67"/>
<reference evidence="2 3" key="1">
    <citation type="submission" date="2015-12" db="EMBL/GenBank/DDBJ databases">
        <title>Draft genome sequence of Mesorhizobium sp. UFLA 01-765, a multitolerant efficient symbiont and plant-growth promoting strain isolated from Zn-mining soil using Leucaena leucocephala as a trap plant.</title>
        <authorList>
            <person name="Rangel W.M."/>
            <person name="Thijs S."/>
            <person name="Longatti S.M."/>
            <person name="Moreira F.M."/>
            <person name="Weyens N."/>
            <person name="Vangronsveld J."/>
            <person name="Van Hamme J.D."/>
            <person name="Bottos E.M."/>
            <person name="Rineau F."/>
        </authorList>
    </citation>
    <scope>NUCLEOTIDE SEQUENCE [LARGE SCALE GENOMIC DNA]</scope>
    <source>
        <strain evidence="2 3">UFLA 01-765</strain>
    </source>
</reference>
<proteinExistence type="predicted"/>
<accession>A0A101KX67</accession>
<name>A0A101KX67_RHILI</name>
<dbReference type="EMBL" id="LPWA01000002">
    <property type="protein sequence ID" value="KUM28633.1"/>
    <property type="molecule type" value="Genomic_DNA"/>
</dbReference>
<dbReference type="Proteomes" id="UP000053176">
    <property type="component" value="Unassembled WGS sequence"/>
</dbReference>
<evidence type="ECO:0000256" key="1">
    <source>
        <dbReference type="SAM" id="MobiDB-lite"/>
    </source>
</evidence>
<feature type="compositionally biased region" description="Basic and acidic residues" evidence="1">
    <location>
        <begin position="201"/>
        <end position="211"/>
    </location>
</feature>
<evidence type="ECO:0008006" key="4">
    <source>
        <dbReference type="Google" id="ProtNLM"/>
    </source>
</evidence>
<feature type="region of interest" description="Disordered" evidence="1">
    <location>
        <begin position="198"/>
        <end position="223"/>
    </location>
</feature>
<sequence length="223" mass="24861">MADRLLRDRVVEAVRAADLLSDTGSVVSLAVEALSAACPHGVALAFTRRGDGGFGSVAASREGQMLRLESVPRPQAPVRWVVKLDHVPDWQQNRWVEPIRSGVHGKDYFLRVNPLPMMLMGDMRNPPDYGRIMLCRDGRMLAWLGLYVDGRRGFSEREQAELARVATELAAPLRLAAVLESSPAPPRLSPRQTEIMMLGRQRHDQQTDRQGTRYLAGNREDPA</sequence>
<comment type="caution">
    <text evidence="2">The sequence shown here is derived from an EMBL/GenBank/DDBJ whole genome shotgun (WGS) entry which is preliminary data.</text>
</comment>
<organism evidence="2 3">
    <name type="scientific">Rhizobium loti</name>
    <name type="common">Mesorhizobium loti</name>
    <dbReference type="NCBI Taxonomy" id="381"/>
    <lineage>
        <taxon>Bacteria</taxon>
        <taxon>Pseudomonadati</taxon>
        <taxon>Pseudomonadota</taxon>
        <taxon>Alphaproteobacteria</taxon>
        <taxon>Hyphomicrobiales</taxon>
        <taxon>Phyllobacteriaceae</taxon>
        <taxon>Mesorhizobium</taxon>
    </lineage>
</organism>
<protein>
    <recommendedName>
        <fullName evidence="4">GAF domain-containing protein</fullName>
    </recommendedName>
</protein>
<evidence type="ECO:0000313" key="2">
    <source>
        <dbReference type="EMBL" id="KUM28633.1"/>
    </source>
</evidence>
<evidence type="ECO:0000313" key="3">
    <source>
        <dbReference type="Proteomes" id="UP000053176"/>
    </source>
</evidence>
<gene>
    <name evidence="2" type="ORF">AU467_10685</name>
</gene>